<gene>
    <name evidence="2" type="ORF">NDI86_17210</name>
</gene>
<dbReference type="Gene3D" id="3.40.430.10">
    <property type="entry name" value="Dihydrofolate Reductase, subunit A"/>
    <property type="match status" value="1"/>
</dbReference>
<dbReference type="PANTHER" id="PTHR38011">
    <property type="entry name" value="DIHYDROFOLATE REDUCTASE FAMILY PROTEIN (AFU_ORTHOLOGUE AFUA_8G06820)"/>
    <property type="match status" value="1"/>
</dbReference>
<dbReference type="Pfam" id="PF01872">
    <property type="entry name" value="RibD_C"/>
    <property type="match status" value="1"/>
</dbReference>
<name>A0ABU2FSW2_9EURY</name>
<dbReference type="InterPro" id="IPR024072">
    <property type="entry name" value="DHFR-like_dom_sf"/>
</dbReference>
<sequence length="179" mass="20151">MSSGITLYIATSVDGYVADADGSVDWLEEFQTEPDREEDVEGYAEFFETVDCLVMGATTYEQVLSWGEWPYGDRPTYVFTHRNFSPATEAVQFVSREVADIVPELRQQDTHVWLVGGADLAQSFFQEHEIDSIRLSFIPILLGDGIPLFSGEHDEQGLDLIDTTTFDSGIVEHHYEVTN</sequence>
<proteinExistence type="predicted"/>
<feature type="domain" description="Bacterial bifunctional deaminase-reductase C-terminal" evidence="1">
    <location>
        <begin position="5"/>
        <end position="171"/>
    </location>
</feature>
<comment type="caution">
    <text evidence="2">The sequence shown here is derived from an EMBL/GenBank/DDBJ whole genome shotgun (WGS) entry which is preliminary data.</text>
</comment>
<evidence type="ECO:0000313" key="3">
    <source>
        <dbReference type="Proteomes" id="UP001268864"/>
    </source>
</evidence>
<dbReference type="InterPro" id="IPR050765">
    <property type="entry name" value="Riboflavin_Biosynth_HTPR"/>
</dbReference>
<dbReference type="PANTHER" id="PTHR38011:SF11">
    <property type="entry name" value="2,5-DIAMINO-6-RIBOSYLAMINO-4(3H)-PYRIMIDINONE 5'-PHOSPHATE REDUCTASE"/>
    <property type="match status" value="1"/>
</dbReference>
<keyword evidence="3" id="KW-1185">Reference proteome</keyword>
<dbReference type="Proteomes" id="UP001268864">
    <property type="component" value="Unassembled WGS sequence"/>
</dbReference>
<evidence type="ECO:0000259" key="1">
    <source>
        <dbReference type="Pfam" id="PF01872"/>
    </source>
</evidence>
<accession>A0ABU2FSW2</accession>
<organism evidence="2 3">
    <name type="scientific">Haloarcula onubensis</name>
    <dbReference type="NCBI Taxonomy" id="2950539"/>
    <lineage>
        <taxon>Archaea</taxon>
        <taxon>Methanobacteriati</taxon>
        <taxon>Methanobacteriota</taxon>
        <taxon>Stenosarchaea group</taxon>
        <taxon>Halobacteria</taxon>
        <taxon>Halobacteriales</taxon>
        <taxon>Haloarculaceae</taxon>
        <taxon>Haloarcula</taxon>
    </lineage>
</organism>
<dbReference type="RefSeq" id="WP_310901621.1">
    <property type="nucleotide sequence ID" value="NZ_JAMQOS010000006.1"/>
</dbReference>
<dbReference type="SUPFAM" id="SSF53597">
    <property type="entry name" value="Dihydrofolate reductase-like"/>
    <property type="match status" value="1"/>
</dbReference>
<dbReference type="InterPro" id="IPR002734">
    <property type="entry name" value="RibDG_C"/>
</dbReference>
<reference evidence="2 3" key="1">
    <citation type="submission" date="2022-06" db="EMBL/GenBank/DDBJ databases">
        <title>Halomicroarcula sp. a new haloarchaeum isolate from saline soil.</title>
        <authorList>
            <person name="Strakova D."/>
            <person name="Galisteo C."/>
            <person name="Sanchez-Porro C."/>
            <person name="Ventosa A."/>
        </authorList>
    </citation>
    <scope>NUCLEOTIDE SEQUENCE [LARGE SCALE GENOMIC DNA]</scope>
    <source>
        <strain evidence="2 3">S3CR25-11</strain>
    </source>
</reference>
<dbReference type="EMBL" id="JAMQOS010000006">
    <property type="protein sequence ID" value="MDS0283857.1"/>
    <property type="molecule type" value="Genomic_DNA"/>
</dbReference>
<protein>
    <submittedName>
        <fullName evidence="2">Dihydrofolate reductase family protein</fullName>
    </submittedName>
</protein>
<evidence type="ECO:0000313" key="2">
    <source>
        <dbReference type="EMBL" id="MDS0283857.1"/>
    </source>
</evidence>